<proteinExistence type="predicted"/>
<reference evidence="2 3" key="2">
    <citation type="submission" date="2018-10" db="EMBL/GenBank/DDBJ databases">
        <authorList>
            <consortium name="Pathogen Informatics"/>
        </authorList>
    </citation>
    <scope>NUCLEOTIDE SEQUENCE [LARGE SCALE GENOMIC DNA]</scope>
</reference>
<dbReference type="WBParaSite" id="EVEC_0000430501-mRNA-1">
    <property type="protein sequence ID" value="EVEC_0000430501-mRNA-1"/>
    <property type="gene ID" value="EVEC_0000430501"/>
</dbReference>
<dbReference type="Proteomes" id="UP000274131">
    <property type="component" value="Unassembled WGS sequence"/>
</dbReference>
<name>A0A0N4V2R3_ENTVE</name>
<evidence type="ECO:0000313" key="2">
    <source>
        <dbReference type="EMBL" id="VDD89254.1"/>
    </source>
</evidence>
<sequence length="95" mass="10000">MTVTTKSTVFLTTTTTSTTTTAATTAVTTTTTITTPSTSTTAAPTTTEPLAESYHLLAVFVTALFIATILLIAKVIASHNSKRWSIFPAALLLNY</sequence>
<keyword evidence="1" id="KW-0472">Membrane</keyword>
<keyword evidence="1" id="KW-1133">Transmembrane helix</keyword>
<protein>
    <submittedName>
        <fullName evidence="2 4">Uncharacterized protein</fullName>
    </submittedName>
</protein>
<accession>A0A0N4V2R3</accession>
<dbReference type="EMBL" id="UXUI01007738">
    <property type="protein sequence ID" value="VDD89254.1"/>
    <property type="molecule type" value="Genomic_DNA"/>
</dbReference>
<organism evidence="4">
    <name type="scientific">Enterobius vermicularis</name>
    <name type="common">Human pinworm</name>
    <dbReference type="NCBI Taxonomy" id="51028"/>
    <lineage>
        <taxon>Eukaryota</taxon>
        <taxon>Metazoa</taxon>
        <taxon>Ecdysozoa</taxon>
        <taxon>Nematoda</taxon>
        <taxon>Chromadorea</taxon>
        <taxon>Rhabditida</taxon>
        <taxon>Spirurina</taxon>
        <taxon>Oxyuridomorpha</taxon>
        <taxon>Oxyuroidea</taxon>
        <taxon>Oxyuridae</taxon>
        <taxon>Enterobius</taxon>
    </lineage>
</organism>
<reference evidence="4" key="1">
    <citation type="submission" date="2017-02" db="UniProtKB">
        <authorList>
            <consortium name="WormBaseParasite"/>
        </authorList>
    </citation>
    <scope>IDENTIFICATION</scope>
</reference>
<keyword evidence="1" id="KW-0812">Transmembrane</keyword>
<evidence type="ECO:0000256" key="1">
    <source>
        <dbReference type="SAM" id="Phobius"/>
    </source>
</evidence>
<evidence type="ECO:0000313" key="3">
    <source>
        <dbReference type="Proteomes" id="UP000274131"/>
    </source>
</evidence>
<feature type="transmembrane region" description="Helical" evidence="1">
    <location>
        <begin position="54"/>
        <end position="77"/>
    </location>
</feature>
<dbReference type="AlphaFoldDB" id="A0A0N4V2R3"/>
<keyword evidence="3" id="KW-1185">Reference proteome</keyword>
<evidence type="ECO:0000313" key="4">
    <source>
        <dbReference type="WBParaSite" id="EVEC_0000430501-mRNA-1"/>
    </source>
</evidence>
<gene>
    <name evidence="2" type="ORF">EVEC_LOCUS4013</name>
</gene>